<dbReference type="InterPro" id="IPR036280">
    <property type="entry name" value="Multihaem_cyt_sf"/>
</dbReference>
<accession>A0AA37HI11</accession>
<organism evidence="2 3">
    <name type="scientific">Methylobacterium frigidaeris</name>
    <dbReference type="NCBI Taxonomy" id="2038277"/>
    <lineage>
        <taxon>Bacteria</taxon>
        <taxon>Pseudomonadati</taxon>
        <taxon>Pseudomonadota</taxon>
        <taxon>Alphaproteobacteria</taxon>
        <taxon>Hyphomicrobiales</taxon>
        <taxon>Methylobacteriaceae</taxon>
        <taxon>Methylobacterium</taxon>
    </lineage>
</organism>
<dbReference type="RefSeq" id="WP_238193522.1">
    <property type="nucleotide sequence ID" value="NZ_BPQJ01000067.1"/>
</dbReference>
<protein>
    <recommendedName>
        <fullName evidence="4">Cytochrome c domain-containing protein</fullName>
    </recommendedName>
</protein>
<dbReference type="AlphaFoldDB" id="A0AA37HI11"/>
<evidence type="ECO:0000313" key="3">
    <source>
        <dbReference type="Proteomes" id="UP001055286"/>
    </source>
</evidence>
<sequence>MLRQYLLIGIAILCCGLAPGQVSAQAYTINDHGKDCAREIGPIPPFSCLDGEIIPITRDGAPISDNAHVPHQKCDRPPLLGLGGSDGQCVPFSRLGTLPGKTASGQDDPNLQWTFICRRYRVRTDKNYPLFEDVAVIGHNKASGATCFFQTLSSGTSDGIKATRVPPPAEDALATPPGEIKAADFWLSPQDTANIKCNKCHDNDAFIHTPHVSQVRRMVGGQSVEVVPPGPNLKANPPEPSRYKFIGQPFEQDWPAPKRIRPLGNLCTSCHNIGTLDSCNRFTKLATGRTLPTNISDLGKTFPHSHWMPPDNASTGITLAQWKALYDASVDKILACCAAPGTLSCKMQGFDH</sequence>
<reference evidence="2" key="2">
    <citation type="submission" date="2021-08" db="EMBL/GenBank/DDBJ databases">
        <authorList>
            <person name="Tani A."/>
            <person name="Ola A."/>
            <person name="Ogura Y."/>
            <person name="Katsura K."/>
            <person name="Hayashi T."/>
        </authorList>
    </citation>
    <scope>NUCLEOTIDE SEQUENCE</scope>
    <source>
        <strain evidence="2">JCM 32048</strain>
    </source>
</reference>
<comment type="caution">
    <text evidence="2">The sequence shown here is derived from an EMBL/GenBank/DDBJ whole genome shotgun (WGS) entry which is preliminary data.</text>
</comment>
<feature type="signal peptide" evidence="1">
    <location>
        <begin position="1"/>
        <end position="24"/>
    </location>
</feature>
<evidence type="ECO:0000256" key="1">
    <source>
        <dbReference type="SAM" id="SignalP"/>
    </source>
</evidence>
<feature type="chain" id="PRO_5041428988" description="Cytochrome c domain-containing protein" evidence="1">
    <location>
        <begin position="25"/>
        <end position="352"/>
    </location>
</feature>
<name>A0AA37HI11_9HYPH</name>
<proteinExistence type="predicted"/>
<gene>
    <name evidence="2" type="ORF">MPEAHAMD_6690</name>
</gene>
<dbReference type="SUPFAM" id="SSF48695">
    <property type="entry name" value="Multiheme cytochromes"/>
    <property type="match status" value="1"/>
</dbReference>
<dbReference type="Proteomes" id="UP001055286">
    <property type="component" value="Unassembled WGS sequence"/>
</dbReference>
<dbReference type="EMBL" id="BPQJ01000067">
    <property type="protein sequence ID" value="GJD66492.1"/>
    <property type="molecule type" value="Genomic_DNA"/>
</dbReference>
<keyword evidence="1" id="KW-0732">Signal</keyword>
<keyword evidence="3" id="KW-1185">Reference proteome</keyword>
<evidence type="ECO:0000313" key="2">
    <source>
        <dbReference type="EMBL" id="GJD66492.1"/>
    </source>
</evidence>
<evidence type="ECO:0008006" key="4">
    <source>
        <dbReference type="Google" id="ProtNLM"/>
    </source>
</evidence>
<reference evidence="2" key="1">
    <citation type="journal article" date="2016" name="Front. Microbiol.">
        <title>Genome Sequence of the Piezophilic, Mesophilic Sulfate-Reducing Bacterium Desulfovibrio indicus J2T.</title>
        <authorList>
            <person name="Cao J."/>
            <person name="Maignien L."/>
            <person name="Shao Z."/>
            <person name="Alain K."/>
            <person name="Jebbar M."/>
        </authorList>
    </citation>
    <scope>NUCLEOTIDE SEQUENCE</scope>
    <source>
        <strain evidence="2">JCM 32048</strain>
    </source>
</reference>